<evidence type="ECO:0000256" key="6">
    <source>
        <dbReference type="ARBA" id="ARBA00012321"/>
    </source>
</evidence>
<dbReference type="InterPro" id="IPR011060">
    <property type="entry name" value="RibuloseP-bd_barrel"/>
</dbReference>
<dbReference type="EMBL" id="HBGR01010877">
    <property type="protein sequence ID" value="CAD9388929.1"/>
    <property type="molecule type" value="Transcribed_RNA"/>
</dbReference>
<dbReference type="InterPro" id="IPR001754">
    <property type="entry name" value="OMPdeCOase_dom"/>
</dbReference>
<evidence type="ECO:0000256" key="13">
    <source>
        <dbReference type="ARBA" id="ARBA00023268"/>
    </source>
</evidence>
<dbReference type="Gene3D" id="3.20.20.70">
    <property type="entry name" value="Aldolase class I"/>
    <property type="match status" value="1"/>
</dbReference>
<keyword evidence="9" id="KW-0808">Transferase</keyword>
<evidence type="ECO:0000256" key="12">
    <source>
        <dbReference type="ARBA" id="ARBA00023239"/>
    </source>
</evidence>
<dbReference type="CDD" id="cd06223">
    <property type="entry name" value="PRTases_typeI"/>
    <property type="match status" value="1"/>
</dbReference>
<feature type="binding site" evidence="15">
    <location>
        <position position="463"/>
    </location>
    <ligand>
        <name>substrate</name>
    </ligand>
</feature>
<evidence type="ECO:0000256" key="5">
    <source>
        <dbReference type="ARBA" id="ARBA00011971"/>
    </source>
</evidence>
<evidence type="ECO:0000256" key="3">
    <source>
        <dbReference type="ARBA" id="ARBA00006221"/>
    </source>
</evidence>
<dbReference type="SUPFAM" id="SSF53271">
    <property type="entry name" value="PRTase-like"/>
    <property type="match status" value="1"/>
</dbReference>
<dbReference type="EC" id="2.4.2.10" evidence="5"/>
<feature type="active site" description="For OMPdecase activity" evidence="14">
    <location>
        <position position="324"/>
    </location>
</feature>
<feature type="binding site" evidence="15">
    <location>
        <position position="266"/>
    </location>
    <ligand>
        <name>substrate</name>
    </ligand>
</feature>
<evidence type="ECO:0000256" key="4">
    <source>
        <dbReference type="ARBA" id="ARBA00009769"/>
    </source>
</evidence>
<dbReference type="Proteomes" id="UP000660262">
    <property type="component" value="Unassembled WGS sequence"/>
</dbReference>
<feature type="binding site" evidence="15">
    <location>
        <position position="377"/>
    </location>
    <ligand>
        <name>substrate</name>
    </ligand>
</feature>
<dbReference type="SMART" id="SM00934">
    <property type="entry name" value="OMPdecase"/>
    <property type="match status" value="1"/>
</dbReference>
<keyword evidence="11" id="KW-0665">Pyrimidine biosynthesis</keyword>
<dbReference type="GO" id="GO:0004590">
    <property type="term" value="F:orotidine-5'-phosphate decarboxylase activity"/>
    <property type="evidence" value="ECO:0007669"/>
    <property type="project" value="UniProtKB-EC"/>
</dbReference>
<dbReference type="FunFam" id="3.20.20.70:FF:000114">
    <property type="entry name" value="Decarboxylase,orotidine phosphate"/>
    <property type="match status" value="1"/>
</dbReference>
<evidence type="ECO:0000256" key="1">
    <source>
        <dbReference type="ARBA" id="ARBA00004861"/>
    </source>
</evidence>
<dbReference type="PANTHER" id="PTHR19278:SF9">
    <property type="entry name" value="URIDINE 5'-MONOPHOSPHATE SYNTHASE"/>
    <property type="match status" value="1"/>
</dbReference>
<dbReference type="InterPro" id="IPR000836">
    <property type="entry name" value="PRTase_dom"/>
</dbReference>
<keyword evidence="13" id="KW-0511">Multifunctional enzyme</keyword>
<evidence type="ECO:0000256" key="14">
    <source>
        <dbReference type="PIRSR" id="PIRSR614732-1"/>
    </source>
</evidence>
<dbReference type="EC" id="4.1.1.23" evidence="6"/>
<feature type="binding site" evidence="15">
    <location>
        <position position="288"/>
    </location>
    <ligand>
        <name>substrate</name>
    </ligand>
</feature>
<dbReference type="GO" id="GO:0004588">
    <property type="term" value="F:orotate phosphoribosyltransferase activity"/>
    <property type="evidence" value="ECO:0007669"/>
    <property type="project" value="UniProtKB-EC"/>
</dbReference>
<evidence type="ECO:0000256" key="9">
    <source>
        <dbReference type="ARBA" id="ARBA00022679"/>
    </source>
</evidence>
<dbReference type="PANTHER" id="PTHR19278">
    <property type="entry name" value="OROTATE PHOSPHORIBOSYLTRANSFERASE"/>
    <property type="match status" value="1"/>
</dbReference>
<keyword evidence="10" id="KW-0210">Decarboxylase</keyword>
<keyword evidence="8" id="KW-0328">Glycosyltransferase</keyword>
<evidence type="ECO:0000313" key="18">
    <source>
        <dbReference type="EMBL" id="GHP10180.1"/>
    </source>
</evidence>
<dbReference type="AlphaFoldDB" id="A0A7S2B7Z4"/>
<dbReference type="InterPro" id="IPR023031">
    <property type="entry name" value="OPRT"/>
</dbReference>
<dbReference type="InterPro" id="IPR014732">
    <property type="entry name" value="OMPdecase"/>
</dbReference>
<dbReference type="GO" id="GO:0006207">
    <property type="term" value="P:'de novo' pyrimidine nucleobase biosynthetic process"/>
    <property type="evidence" value="ECO:0007669"/>
    <property type="project" value="InterPro"/>
</dbReference>
<comment type="pathway">
    <text evidence="2">Pyrimidine metabolism; UMP biosynthesis via de novo pathway; UMP from orotate: step 1/2.</text>
</comment>
<evidence type="ECO:0000256" key="11">
    <source>
        <dbReference type="ARBA" id="ARBA00022975"/>
    </source>
</evidence>
<comment type="pathway">
    <text evidence="1">Pyrimidine metabolism; UMP biosynthesis via de novo pathway; UMP from orotate: step 2/2.</text>
</comment>
<feature type="binding site" evidence="15">
    <location>
        <position position="442"/>
    </location>
    <ligand>
        <name>substrate</name>
    </ligand>
</feature>
<dbReference type="HAMAP" id="MF_01208">
    <property type="entry name" value="PyrE"/>
    <property type="match status" value="1"/>
</dbReference>
<proteinExistence type="inferred from homology"/>
<evidence type="ECO:0000259" key="16">
    <source>
        <dbReference type="SMART" id="SM00934"/>
    </source>
</evidence>
<reference evidence="18" key="1">
    <citation type="submission" date="2020-10" db="EMBL/GenBank/DDBJ databases">
        <title>Unveiling of a novel bifunctional photoreceptor, Dualchrome1, isolated from a cosmopolitan green alga.</title>
        <authorList>
            <person name="Suzuki S."/>
            <person name="Kawachi M."/>
        </authorList>
    </citation>
    <scope>NUCLEOTIDE SEQUENCE</scope>
    <source>
        <strain evidence="18">NIES 2893</strain>
    </source>
</reference>
<protein>
    <recommendedName>
        <fullName evidence="7">Uridine 5'-monophosphate synthase</fullName>
        <ecNumber evidence="5">2.4.2.10</ecNumber>
        <ecNumber evidence="6">4.1.1.23</ecNumber>
    </recommendedName>
</protein>
<evidence type="ECO:0000313" key="17">
    <source>
        <dbReference type="EMBL" id="CAD9388929.1"/>
    </source>
</evidence>
<dbReference type="FunFam" id="3.40.50.2020:FF:000025">
    <property type="entry name" value="Uridine monophosphate synthetase"/>
    <property type="match status" value="1"/>
</dbReference>
<dbReference type="Pfam" id="PF00215">
    <property type="entry name" value="OMPdecase"/>
    <property type="match status" value="1"/>
</dbReference>
<evidence type="ECO:0000256" key="7">
    <source>
        <dbReference type="ARBA" id="ARBA00015047"/>
    </source>
</evidence>
<keyword evidence="12" id="KW-0456">Lyase</keyword>
<dbReference type="EMBL" id="BNJQ01000028">
    <property type="protein sequence ID" value="GHP10180.1"/>
    <property type="molecule type" value="Genomic_DNA"/>
</dbReference>
<dbReference type="InterPro" id="IPR018089">
    <property type="entry name" value="OMPdecase_AS"/>
</dbReference>
<name>A0A7S2B7Z4_9CHLO</name>
<organism evidence="17">
    <name type="scientific">Pycnococcus provasolii</name>
    <dbReference type="NCBI Taxonomy" id="41880"/>
    <lineage>
        <taxon>Eukaryota</taxon>
        <taxon>Viridiplantae</taxon>
        <taxon>Chlorophyta</taxon>
        <taxon>Pseudoscourfieldiophyceae</taxon>
        <taxon>Pseudoscourfieldiales</taxon>
        <taxon>Pycnococcaceae</taxon>
        <taxon>Pycnococcus</taxon>
    </lineage>
</organism>
<accession>A0A7S2B7Z4</accession>
<sequence>MAAGSGSSNNFDEQLVLDLFDVEAVKFGTFTLKSGLTSPIYLDLRVIVSYPKLLDRVAKAMWDASTKEDADGTPPATDFQHMCGVPYTALPIATVMSMHHETSMVMRRKEVKDYGTKKAIEGAYKPDDVVLVVEDLVTSGMSVWETVEPLQHHKLAVKDVVVLIDRQQGGRAFLKSRGLVLHAALTITGILDVLVAHKKVTPEVQQSVLDFIAANQNTTGNKVAEAPPKWLAQSYGTRAKSAKCPAAANLLELMERKKTNLCASLDVTTSAELLKLAEEVGPQVCCVKTHCDVVSDWTEATGAELQRLAKAHDFVVFEDRKFADIGNTAALQYECGLHKISSWSDFVNAHITPGPFVIDALKGVKGAGACLLLAEMSSKGTVATGDAYVKSALDMADAHPDFVMGFIDQTPKNWKCAKDVDPGYVHMTPGISLASKGDKVGQQYTTPHMAIVDNGADVVIVGRGIYGASDAKSASAEYREAGWKAYEARLQM</sequence>
<dbReference type="UniPathway" id="UPA00070">
    <property type="reaction ID" value="UER00119"/>
</dbReference>
<dbReference type="InterPro" id="IPR013785">
    <property type="entry name" value="Aldolase_TIM"/>
</dbReference>
<feature type="active site" description="For OMPdecase activity" evidence="14">
    <location>
        <position position="321"/>
    </location>
</feature>
<keyword evidence="19" id="KW-1185">Reference proteome</keyword>
<gene>
    <name evidence="17" type="ORF">PPRO1471_LOCUS7209</name>
    <name evidence="18" type="ORF">PPROV_000891200</name>
</gene>
<dbReference type="PROSITE" id="PS00156">
    <property type="entry name" value="OMPDECASE"/>
    <property type="match status" value="1"/>
</dbReference>
<feature type="active site" description="For OMPdecase activity" evidence="14">
    <location>
        <position position="319"/>
    </location>
</feature>
<feature type="domain" description="Orotidine 5'-phosphate decarboxylase" evidence="16">
    <location>
        <begin position="260"/>
        <end position="478"/>
    </location>
</feature>
<comment type="similarity">
    <text evidence="3">In the N-terminal section; belongs to the purine/pyrimidine phosphoribosyltransferase family.</text>
</comment>
<dbReference type="NCBIfam" id="TIGR00336">
    <property type="entry name" value="pyrE"/>
    <property type="match status" value="1"/>
</dbReference>
<dbReference type="NCBIfam" id="TIGR01740">
    <property type="entry name" value="pyrF"/>
    <property type="match status" value="1"/>
</dbReference>
<reference evidence="17" key="2">
    <citation type="submission" date="2021-01" db="EMBL/GenBank/DDBJ databases">
        <authorList>
            <person name="Corre E."/>
            <person name="Pelletier E."/>
            <person name="Niang G."/>
            <person name="Scheremetjew M."/>
            <person name="Finn R."/>
            <person name="Kale V."/>
            <person name="Holt S."/>
            <person name="Cochrane G."/>
            <person name="Meng A."/>
            <person name="Brown T."/>
            <person name="Cohen L."/>
        </authorList>
    </citation>
    <scope>NUCLEOTIDE SEQUENCE</scope>
    <source>
        <strain evidence="17">RCC733</strain>
    </source>
</reference>
<dbReference type="CDD" id="cd04725">
    <property type="entry name" value="OMP_decarboxylase_like"/>
    <property type="match status" value="1"/>
</dbReference>
<evidence type="ECO:0000256" key="10">
    <source>
        <dbReference type="ARBA" id="ARBA00022793"/>
    </source>
</evidence>
<dbReference type="GO" id="GO:0044205">
    <property type="term" value="P:'de novo' UMP biosynthetic process"/>
    <property type="evidence" value="ECO:0007669"/>
    <property type="project" value="UniProtKB-UniPathway"/>
</dbReference>
<evidence type="ECO:0000313" key="19">
    <source>
        <dbReference type="Proteomes" id="UP000660262"/>
    </source>
</evidence>
<evidence type="ECO:0000256" key="8">
    <source>
        <dbReference type="ARBA" id="ARBA00022676"/>
    </source>
</evidence>
<evidence type="ECO:0000256" key="2">
    <source>
        <dbReference type="ARBA" id="ARBA00004889"/>
    </source>
</evidence>
<feature type="binding site" evidence="15">
    <location>
        <position position="462"/>
    </location>
    <ligand>
        <name>substrate</name>
    </ligand>
</feature>
<dbReference type="OrthoDB" id="10263753at2759"/>
<dbReference type="SUPFAM" id="SSF51366">
    <property type="entry name" value="Ribulose-phoshate binding barrel"/>
    <property type="match status" value="1"/>
</dbReference>
<dbReference type="InterPro" id="IPR029057">
    <property type="entry name" value="PRTase-like"/>
</dbReference>
<dbReference type="Gene3D" id="3.40.50.2020">
    <property type="match status" value="1"/>
</dbReference>
<dbReference type="InterPro" id="IPR004467">
    <property type="entry name" value="Or_phspho_trans_dom"/>
</dbReference>
<comment type="similarity">
    <text evidence="4">In the C-terminal section; belongs to the OMP decarboxylase family.</text>
</comment>
<evidence type="ECO:0000256" key="15">
    <source>
        <dbReference type="PIRSR" id="PIRSR614732-2"/>
    </source>
</evidence>